<accession>A0ABR4ASC9</accession>
<gene>
    <name evidence="9" type="ORF">N7G274_000728</name>
</gene>
<dbReference type="CDD" id="cd13854">
    <property type="entry name" value="CuRO_1_MaLCC_like"/>
    <property type="match status" value="1"/>
</dbReference>
<evidence type="ECO:0000313" key="9">
    <source>
        <dbReference type="EMBL" id="KAL2047686.1"/>
    </source>
</evidence>
<evidence type="ECO:0000256" key="4">
    <source>
        <dbReference type="ARBA" id="ARBA00023008"/>
    </source>
</evidence>
<evidence type="ECO:0000259" key="8">
    <source>
        <dbReference type="Pfam" id="PF07732"/>
    </source>
</evidence>
<dbReference type="PROSITE" id="PS00079">
    <property type="entry name" value="MULTICOPPER_OXIDASE1"/>
    <property type="match status" value="1"/>
</dbReference>
<dbReference type="CDD" id="cd13901">
    <property type="entry name" value="CuRO_3_MaLCC_like"/>
    <property type="match status" value="1"/>
</dbReference>
<dbReference type="InterPro" id="IPR002355">
    <property type="entry name" value="Cu_oxidase_Cu_BS"/>
</dbReference>
<dbReference type="Pfam" id="PF07731">
    <property type="entry name" value="Cu-oxidase_2"/>
    <property type="match status" value="1"/>
</dbReference>
<feature type="chain" id="PRO_5045595516" description="Laccase" evidence="5">
    <location>
        <begin position="26"/>
        <end position="660"/>
    </location>
</feature>
<evidence type="ECO:0008006" key="11">
    <source>
        <dbReference type="Google" id="ProtNLM"/>
    </source>
</evidence>
<reference evidence="9 10" key="1">
    <citation type="submission" date="2024-09" db="EMBL/GenBank/DDBJ databases">
        <title>Rethinking Asexuality: The Enigmatic Case of Functional Sexual Genes in Lepraria (Stereocaulaceae).</title>
        <authorList>
            <person name="Doellman M."/>
            <person name="Sun Y."/>
            <person name="Barcenas-Pena A."/>
            <person name="Lumbsch H.T."/>
            <person name="Grewe F."/>
        </authorList>
    </citation>
    <scope>NUCLEOTIDE SEQUENCE [LARGE SCALE GENOMIC DNA]</scope>
    <source>
        <strain evidence="9 10">Mercado 3170</strain>
    </source>
</reference>
<dbReference type="InterPro" id="IPR011707">
    <property type="entry name" value="Cu-oxidase-like_N"/>
</dbReference>
<dbReference type="PANTHER" id="PTHR11709">
    <property type="entry name" value="MULTI-COPPER OXIDASE"/>
    <property type="match status" value="1"/>
</dbReference>
<dbReference type="CDD" id="cd13880">
    <property type="entry name" value="CuRO_2_MaLCC_like"/>
    <property type="match status" value="1"/>
</dbReference>
<feature type="domain" description="Plastocyanin-like" evidence="6">
    <location>
        <begin position="240"/>
        <end position="390"/>
    </location>
</feature>
<evidence type="ECO:0000259" key="7">
    <source>
        <dbReference type="Pfam" id="PF07731"/>
    </source>
</evidence>
<dbReference type="SUPFAM" id="SSF49503">
    <property type="entry name" value="Cupredoxins"/>
    <property type="match status" value="3"/>
</dbReference>
<keyword evidence="2" id="KW-0479">Metal-binding</keyword>
<protein>
    <recommendedName>
        <fullName evidence="11">Laccase</fullName>
    </recommendedName>
</protein>
<evidence type="ECO:0000256" key="3">
    <source>
        <dbReference type="ARBA" id="ARBA00023002"/>
    </source>
</evidence>
<keyword evidence="3" id="KW-0560">Oxidoreductase</keyword>
<comment type="caution">
    <text evidence="9">The sequence shown here is derived from an EMBL/GenBank/DDBJ whole genome shotgun (WGS) entry which is preliminary data.</text>
</comment>
<evidence type="ECO:0000256" key="2">
    <source>
        <dbReference type="ARBA" id="ARBA00022723"/>
    </source>
</evidence>
<proteinExistence type="inferred from homology"/>
<organism evidence="9 10">
    <name type="scientific">Stereocaulon virgatum</name>
    <dbReference type="NCBI Taxonomy" id="373712"/>
    <lineage>
        <taxon>Eukaryota</taxon>
        <taxon>Fungi</taxon>
        <taxon>Dikarya</taxon>
        <taxon>Ascomycota</taxon>
        <taxon>Pezizomycotina</taxon>
        <taxon>Lecanoromycetes</taxon>
        <taxon>OSLEUM clade</taxon>
        <taxon>Lecanoromycetidae</taxon>
        <taxon>Lecanorales</taxon>
        <taxon>Lecanorineae</taxon>
        <taxon>Stereocaulaceae</taxon>
        <taxon>Stereocaulon</taxon>
    </lineage>
</organism>
<evidence type="ECO:0000256" key="5">
    <source>
        <dbReference type="SAM" id="SignalP"/>
    </source>
</evidence>
<evidence type="ECO:0000256" key="1">
    <source>
        <dbReference type="ARBA" id="ARBA00010609"/>
    </source>
</evidence>
<dbReference type="PROSITE" id="PS00080">
    <property type="entry name" value="MULTICOPPER_OXIDASE2"/>
    <property type="match status" value="1"/>
</dbReference>
<keyword evidence="5" id="KW-0732">Signal</keyword>
<dbReference type="InterPro" id="IPR011706">
    <property type="entry name" value="Cu-oxidase_C"/>
</dbReference>
<dbReference type="Pfam" id="PF07732">
    <property type="entry name" value="Cu-oxidase_3"/>
    <property type="match status" value="1"/>
</dbReference>
<dbReference type="InterPro" id="IPR008972">
    <property type="entry name" value="Cupredoxin"/>
</dbReference>
<keyword evidence="4" id="KW-0186">Copper</keyword>
<feature type="signal peptide" evidence="5">
    <location>
        <begin position="1"/>
        <end position="25"/>
    </location>
</feature>
<dbReference type="PANTHER" id="PTHR11709:SF71">
    <property type="entry name" value="OXIDOREDUCTASE TPCJ"/>
    <property type="match status" value="1"/>
</dbReference>
<feature type="domain" description="Plastocyanin-like" evidence="8">
    <location>
        <begin position="123"/>
        <end position="229"/>
    </location>
</feature>
<evidence type="ECO:0000313" key="10">
    <source>
        <dbReference type="Proteomes" id="UP001590950"/>
    </source>
</evidence>
<dbReference type="EMBL" id="JBEFKJ010000002">
    <property type="protein sequence ID" value="KAL2047686.1"/>
    <property type="molecule type" value="Genomic_DNA"/>
</dbReference>
<dbReference type="Gene3D" id="2.60.40.420">
    <property type="entry name" value="Cupredoxins - blue copper proteins"/>
    <property type="match status" value="3"/>
</dbReference>
<evidence type="ECO:0000259" key="6">
    <source>
        <dbReference type="Pfam" id="PF00394"/>
    </source>
</evidence>
<dbReference type="Proteomes" id="UP001590950">
    <property type="component" value="Unassembled WGS sequence"/>
</dbReference>
<keyword evidence="10" id="KW-1185">Reference proteome</keyword>
<dbReference type="Pfam" id="PF00394">
    <property type="entry name" value="Cu-oxidase"/>
    <property type="match status" value="1"/>
</dbReference>
<sequence length="660" mass="74738">MTQLKRWFAGLIRVFNLVTFSPSSGDRELQQLPLQPSAVQPLIVRPDAGPIFRPPNSSGTFKCNYTQEVGWESCYSAQNRSCWLRGPDGKEFNVHTNYEMLAPKGTLRQYELYVNEKVLHPDGFKMLHGKVFNDAYPGPWIEACWGDEIEIKVTNLLKSNGTTIHWHGIRQNGTLDMDGVNGVTQCPIATDDSFTYKFKATQYGTSWYHSHYSLQYADGMLGPMTIYGPSSTEYDEAKEPILMTDWSHRSAFQDFYLEMGGKNGPPKMTSALMNGRGSYSCDNEEIKAGNCTAPPAKYSTSFKKGKRYLLRLINTSVDSTWIFSIDNHVLQVVGADFVPIEPYTKNHVLVGIGQRYHVIVEATHPLPVDNYWIRMTVADGCSGFGSHANGTRKIPDDRLGILRYDESSNADPNTKSNVFGRACKDEDYENLKPVLKWKVGKPSNEQEYNTFGVGFSDKSPRAPWGNISRWELGKKPLWLDFANPTILNIGKHKQWDKDEKLEDLVVIAETNADTPESWIYLLITATKFPFSGTPSRFNPSAHPLHLHGHDFAILKQSSTPYWDGLVDMTFDNPPRRDVALLPKGGYLIIAFRADNPGSWLLHCHIAWHASSGLAMQIMERERDIMKTITPERKTETDRICKGWNEWLAKNKHFEQDDSGI</sequence>
<comment type="similarity">
    <text evidence="1">Belongs to the multicopper oxidase family.</text>
</comment>
<name>A0ABR4ASC9_9LECA</name>
<feature type="domain" description="Plastocyanin-like" evidence="7">
    <location>
        <begin position="540"/>
        <end position="621"/>
    </location>
</feature>
<dbReference type="InterPro" id="IPR001117">
    <property type="entry name" value="Cu-oxidase_2nd"/>
</dbReference>
<dbReference type="InterPro" id="IPR045087">
    <property type="entry name" value="Cu-oxidase_fam"/>
</dbReference>
<dbReference type="InterPro" id="IPR033138">
    <property type="entry name" value="Cu_oxidase_CS"/>
</dbReference>